<evidence type="ECO:0000259" key="1">
    <source>
        <dbReference type="PROSITE" id="PS51186"/>
    </source>
</evidence>
<dbReference type="EMBL" id="BMLN01000001">
    <property type="protein sequence ID" value="GGN91438.1"/>
    <property type="molecule type" value="Genomic_DNA"/>
</dbReference>
<dbReference type="CDD" id="cd04301">
    <property type="entry name" value="NAT_SF"/>
    <property type="match status" value="1"/>
</dbReference>
<sequence>MITLEYFEPADFNQLMEWMEDEAFLLQWSGPQFKYPLTSDQLLDYVHDANDKITSSRFIYKAVEEETGQFVGHISLGNVDRYNRSARIGKVLLGRDHRGKGYGRQMINSVLHIGFEEFNLHRISLGVFDFNTSAVNCYEGAGFVREGLIRDARRYQDTYWNLIEMSILEEEWRSGKG</sequence>
<dbReference type="PROSITE" id="PS51186">
    <property type="entry name" value="GNAT"/>
    <property type="match status" value="1"/>
</dbReference>
<dbReference type="RefSeq" id="WP_018975248.1">
    <property type="nucleotide sequence ID" value="NZ_BMLN01000001.1"/>
</dbReference>
<gene>
    <name evidence="2" type="ORF">GCM10010969_03120</name>
</gene>
<keyword evidence="3" id="KW-1185">Reference proteome</keyword>
<dbReference type="Pfam" id="PF13302">
    <property type="entry name" value="Acetyltransf_3"/>
    <property type="match status" value="1"/>
</dbReference>
<proteinExistence type="predicted"/>
<comment type="caution">
    <text evidence="2">The sequence shown here is derived from an EMBL/GenBank/DDBJ whole genome shotgun (WGS) entry which is preliminary data.</text>
</comment>
<protein>
    <submittedName>
        <fullName evidence="2">Aminoglycoside N(6')-acetyltransferase</fullName>
    </submittedName>
</protein>
<dbReference type="Proteomes" id="UP000606653">
    <property type="component" value="Unassembled WGS sequence"/>
</dbReference>
<reference evidence="3" key="1">
    <citation type="journal article" date="2019" name="Int. J. Syst. Evol. Microbiol.">
        <title>The Global Catalogue of Microorganisms (GCM) 10K type strain sequencing project: providing services to taxonomists for standard genome sequencing and annotation.</title>
        <authorList>
            <consortium name="The Broad Institute Genomics Platform"/>
            <consortium name="The Broad Institute Genome Sequencing Center for Infectious Disease"/>
            <person name="Wu L."/>
            <person name="Ma J."/>
        </authorList>
    </citation>
    <scope>NUCLEOTIDE SEQUENCE [LARGE SCALE GENOMIC DNA]</scope>
    <source>
        <strain evidence="3">CGMCC 1.6964</strain>
    </source>
</reference>
<organism evidence="2 3">
    <name type="scientific">Saccharibacillus kuerlensis</name>
    <dbReference type="NCBI Taxonomy" id="459527"/>
    <lineage>
        <taxon>Bacteria</taxon>
        <taxon>Bacillati</taxon>
        <taxon>Bacillota</taxon>
        <taxon>Bacilli</taxon>
        <taxon>Bacillales</taxon>
        <taxon>Paenibacillaceae</taxon>
        <taxon>Saccharibacillus</taxon>
    </lineage>
</organism>
<evidence type="ECO:0000313" key="2">
    <source>
        <dbReference type="EMBL" id="GGN91438.1"/>
    </source>
</evidence>
<dbReference type="PANTHER" id="PTHR43415">
    <property type="entry name" value="SPERMIDINE N(1)-ACETYLTRANSFERASE"/>
    <property type="match status" value="1"/>
</dbReference>
<dbReference type="InterPro" id="IPR000182">
    <property type="entry name" value="GNAT_dom"/>
</dbReference>
<accession>A0ABQ2KRV6</accession>
<dbReference type="InterPro" id="IPR016181">
    <property type="entry name" value="Acyl_CoA_acyltransferase"/>
</dbReference>
<name>A0ABQ2KRV6_9BACL</name>
<dbReference type="SUPFAM" id="SSF55729">
    <property type="entry name" value="Acyl-CoA N-acyltransferases (Nat)"/>
    <property type="match status" value="1"/>
</dbReference>
<dbReference type="PANTHER" id="PTHR43415:SF5">
    <property type="entry name" value="ACETYLTRANSFERASE"/>
    <property type="match status" value="1"/>
</dbReference>
<dbReference type="Gene3D" id="3.40.630.30">
    <property type="match status" value="1"/>
</dbReference>
<feature type="domain" description="N-acetyltransferase" evidence="1">
    <location>
        <begin position="2"/>
        <end position="170"/>
    </location>
</feature>
<evidence type="ECO:0000313" key="3">
    <source>
        <dbReference type="Proteomes" id="UP000606653"/>
    </source>
</evidence>